<keyword evidence="12" id="KW-1185">Reference proteome</keyword>
<dbReference type="HOGENOM" id="CLU_000445_33_0_1"/>
<evidence type="ECO:0000256" key="8">
    <source>
        <dbReference type="RuleBase" id="RU362002"/>
    </source>
</evidence>
<dbReference type="EMBL" id="BAUL01000231">
    <property type="protein sequence ID" value="GAD98184.1"/>
    <property type="molecule type" value="Genomic_DNA"/>
</dbReference>
<evidence type="ECO:0000313" key="12">
    <source>
        <dbReference type="Proteomes" id="UP000018001"/>
    </source>
</evidence>
<dbReference type="InterPro" id="IPR029020">
    <property type="entry name" value="Ammonium/urea_transptr"/>
</dbReference>
<dbReference type="InterPro" id="IPR024041">
    <property type="entry name" value="NH4_transpt_AmtB-like_dom"/>
</dbReference>
<dbReference type="PROSITE" id="PS01219">
    <property type="entry name" value="AMMONIUM_TRANSP"/>
    <property type="match status" value="1"/>
</dbReference>
<feature type="transmembrane region" description="Helical" evidence="8">
    <location>
        <begin position="224"/>
        <end position="242"/>
    </location>
</feature>
<dbReference type="Pfam" id="PF00909">
    <property type="entry name" value="Ammonium_transp"/>
    <property type="match status" value="1"/>
</dbReference>
<evidence type="ECO:0000256" key="4">
    <source>
        <dbReference type="ARBA" id="ARBA00022692"/>
    </source>
</evidence>
<dbReference type="OrthoDB" id="534912at2759"/>
<feature type="transmembrane region" description="Helical" evidence="8">
    <location>
        <begin position="347"/>
        <end position="367"/>
    </location>
</feature>
<feature type="transmembrane region" description="Helical" evidence="8">
    <location>
        <begin position="154"/>
        <end position="174"/>
    </location>
</feature>
<dbReference type="AlphaFoldDB" id="V5FJZ0"/>
<feature type="transmembrane region" description="Helical" evidence="8">
    <location>
        <begin position="254"/>
        <end position="275"/>
    </location>
</feature>
<feature type="transmembrane region" description="Helical" evidence="8">
    <location>
        <begin position="64"/>
        <end position="84"/>
    </location>
</feature>
<dbReference type="PANTHER" id="PTHR43029">
    <property type="entry name" value="AMMONIUM TRANSPORTER MEP2"/>
    <property type="match status" value="1"/>
</dbReference>
<evidence type="ECO:0000313" key="11">
    <source>
        <dbReference type="EMBL" id="GAD98184.1"/>
    </source>
</evidence>
<dbReference type="GO" id="GO:0005886">
    <property type="term" value="C:plasma membrane"/>
    <property type="evidence" value="ECO:0007669"/>
    <property type="project" value="UniProtKB-SubCell"/>
</dbReference>
<feature type="transmembrane region" description="Helical" evidence="8">
    <location>
        <begin position="307"/>
        <end position="326"/>
    </location>
</feature>
<evidence type="ECO:0000259" key="10">
    <source>
        <dbReference type="Pfam" id="PF00909"/>
    </source>
</evidence>
<feature type="transmembrane region" description="Helical" evidence="8">
    <location>
        <begin position="33"/>
        <end position="57"/>
    </location>
</feature>
<dbReference type="GO" id="GO:0008519">
    <property type="term" value="F:ammonium channel activity"/>
    <property type="evidence" value="ECO:0007669"/>
    <property type="project" value="InterPro"/>
</dbReference>
<dbReference type="InterPro" id="IPR018047">
    <property type="entry name" value="Ammonium_transpt_CS"/>
</dbReference>
<dbReference type="Gene3D" id="1.10.3430.10">
    <property type="entry name" value="Ammonium transporter AmtB like domains"/>
    <property type="match status" value="1"/>
</dbReference>
<dbReference type="eggNOG" id="KOG0682">
    <property type="taxonomic scope" value="Eukaryota"/>
</dbReference>
<evidence type="ECO:0000256" key="3">
    <source>
        <dbReference type="ARBA" id="ARBA00022448"/>
    </source>
</evidence>
<protein>
    <recommendedName>
        <fullName evidence="8">Ammonium transporter</fullName>
    </recommendedName>
</protein>
<comment type="subcellular location">
    <subcellularLocation>
        <location evidence="8">Cell membrane</location>
        <topology evidence="8">Multi-pass membrane protein</topology>
    </subcellularLocation>
    <subcellularLocation>
        <location evidence="1">Membrane</location>
        <topology evidence="1">Multi-pass membrane protein</topology>
    </subcellularLocation>
</comment>
<comment type="caution">
    <text evidence="8">Lacks conserved residue(s) required for the propagation of feature annotation.</text>
</comment>
<organism evidence="11 12">
    <name type="scientific">Byssochlamys spectabilis (strain No. 5 / NBRC 109023)</name>
    <name type="common">Paecilomyces variotii</name>
    <dbReference type="NCBI Taxonomy" id="1356009"/>
    <lineage>
        <taxon>Eukaryota</taxon>
        <taxon>Fungi</taxon>
        <taxon>Dikarya</taxon>
        <taxon>Ascomycota</taxon>
        <taxon>Pezizomycotina</taxon>
        <taxon>Eurotiomycetes</taxon>
        <taxon>Eurotiomycetidae</taxon>
        <taxon>Eurotiales</taxon>
        <taxon>Thermoascaceae</taxon>
        <taxon>Paecilomyces</taxon>
    </lineage>
</organism>
<name>V5FJZ0_BYSSN</name>
<evidence type="ECO:0000256" key="5">
    <source>
        <dbReference type="ARBA" id="ARBA00022989"/>
    </source>
</evidence>
<proteinExistence type="inferred from homology"/>
<keyword evidence="4 8" id="KW-0812">Transmembrane</keyword>
<gene>
    <name evidence="11" type="ORF">PVAR5_6875</name>
</gene>
<dbReference type="NCBIfam" id="TIGR00836">
    <property type="entry name" value="amt"/>
    <property type="match status" value="1"/>
</dbReference>
<sequence length="480" mass="51942">MADTPVYNASEPSGGNPLKVDVNAQYEGFEWEYIYIMFCGFVVWLIIPGIGLLYSGLARRKSALALLFQSMMLLAVTTFQWMFWGYSLAYSRTAGPFIGDLRNFGMMNVLAAPSPGSPVLPEIVFCLYQLLFCACTVVIVVGGAFERGNILPSLIFSFFWATIVYCPIACWTWNSNGWLYNLPSLDFAGGGPVHIASGWSALAYAWVLGKRVHHGEVSHGKPHNTTLVFIGTAFIWFGWFGFNGGSALNASMRAMLAIFNTNTAACTGVLGWVMVDYIKHRGKFSVVGACEGAIAGLVGITPAAGFVSVWLAACIGFITSIVCASMQNVNNWLRIDEGMEVFKLHGIGGMVGAFLTGIFASQSVSALDGSTMDPGGIDGNGMQVGRQLAEITAISSYSFVVTCILLYILKYIPGMHLRVNEEQEMIGLDRAQFFDEQIGDWTMYETTPGLLSSSAKVEPVSPPAEKQPSSNAEESGENGK</sequence>
<keyword evidence="6 8" id="KW-0472">Membrane</keyword>
<dbReference type="Proteomes" id="UP000018001">
    <property type="component" value="Unassembled WGS sequence"/>
</dbReference>
<dbReference type="InParanoid" id="V5FJZ0"/>
<feature type="transmembrane region" description="Helical" evidence="8">
    <location>
        <begin position="387"/>
        <end position="409"/>
    </location>
</feature>
<keyword evidence="5 8" id="KW-1133">Transmembrane helix</keyword>
<feature type="transmembrane region" description="Helical" evidence="8">
    <location>
        <begin position="119"/>
        <end position="142"/>
    </location>
</feature>
<evidence type="ECO:0000256" key="2">
    <source>
        <dbReference type="ARBA" id="ARBA00005887"/>
    </source>
</evidence>
<keyword evidence="3 8" id="KW-0813">Transport</keyword>
<feature type="region of interest" description="Disordered" evidence="9">
    <location>
        <begin position="452"/>
        <end position="480"/>
    </location>
</feature>
<comment type="similarity">
    <text evidence="2 8">Belongs to the ammonia transporter channel (TC 1.A.11.2) family.</text>
</comment>
<evidence type="ECO:0000256" key="9">
    <source>
        <dbReference type="SAM" id="MobiDB-lite"/>
    </source>
</evidence>
<feature type="domain" description="Ammonium transporter AmtB-like" evidence="10">
    <location>
        <begin position="35"/>
        <end position="433"/>
    </location>
</feature>
<dbReference type="SUPFAM" id="SSF111352">
    <property type="entry name" value="Ammonium transporter"/>
    <property type="match status" value="1"/>
</dbReference>
<dbReference type="PANTHER" id="PTHR43029:SF15">
    <property type="entry name" value="AMMONIUM TRANSPORTER"/>
    <property type="match status" value="1"/>
</dbReference>
<keyword evidence="7 8" id="KW-0924">Ammonia transport</keyword>
<evidence type="ECO:0000256" key="6">
    <source>
        <dbReference type="ARBA" id="ARBA00023136"/>
    </source>
</evidence>
<dbReference type="InterPro" id="IPR001905">
    <property type="entry name" value="Ammonium_transpt"/>
</dbReference>
<comment type="caution">
    <text evidence="11">The sequence shown here is derived from an EMBL/GenBank/DDBJ whole genome shotgun (WGS) entry which is preliminary data.</text>
</comment>
<accession>V5FJZ0</accession>
<reference evidence="12" key="1">
    <citation type="journal article" date="2014" name="Genome Announc.">
        <title>Draft genome sequence of the formaldehyde-resistant fungus Byssochlamys spectabilis No. 5 (anamorph Paecilomyces variotii No. 5) (NBRC109023).</title>
        <authorList>
            <person name="Oka T."/>
            <person name="Ekino K."/>
            <person name="Fukuda K."/>
            <person name="Nomura Y."/>
        </authorList>
    </citation>
    <scope>NUCLEOTIDE SEQUENCE [LARGE SCALE GENOMIC DNA]</scope>
    <source>
        <strain evidence="12">No. 5 / NBRC 109023</strain>
    </source>
</reference>
<dbReference type="FunFam" id="1.10.3430.10:FF:000003">
    <property type="entry name" value="Ammonium transporter"/>
    <property type="match status" value="1"/>
</dbReference>
<evidence type="ECO:0000256" key="7">
    <source>
        <dbReference type="ARBA" id="ARBA00023177"/>
    </source>
</evidence>
<evidence type="ECO:0000256" key="1">
    <source>
        <dbReference type="ARBA" id="ARBA00004141"/>
    </source>
</evidence>